<name>A0A2T3AJE0_9PEZI</name>
<feature type="transmembrane region" description="Helical" evidence="2">
    <location>
        <begin position="181"/>
        <end position="203"/>
    </location>
</feature>
<feature type="compositionally biased region" description="Polar residues" evidence="1">
    <location>
        <begin position="58"/>
        <end position="69"/>
    </location>
</feature>
<feature type="transmembrane region" description="Helical" evidence="2">
    <location>
        <begin position="347"/>
        <end position="368"/>
    </location>
</feature>
<feature type="region of interest" description="Disordered" evidence="1">
    <location>
        <begin position="430"/>
        <end position="451"/>
    </location>
</feature>
<keyword evidence="2" id="KW-0812">Transmembrane</keyword>
<feature type="transmembrane region" description="Helical" evidence="2">
    <location>
        <begin position="150"/>
        <end position="174"/>
    </location>
</feature>
<dbReference type="EMBL" id="KZ678382">
    <property type="protein sequence ID" value="PSS00671.1"/>
    <property type="molecule type" value="Genomic_DNA"/>
</dbReference>
<dbReference type="InParanoid" id="A0A2T3AJE0"/>
<evidence type="ECO:0000313" key="4">
    <source>
        <dbReference type="Proteomes" id="UP000241462"/>
    </source>
</evidence>
<feature type="region of interest" description="Disordered" evidence="1">
    <location>
        <begin position="49"/>
        <end position="90"/>
    </location>
</feature>
<accession>A0A2T3AJE0</accession>
<reference evidence="3 4" key="1">
    <citation type="journal article" date="2018" name="Mycol. Prog.">
        <title>Coniella lustricola, a new species from submerged detritus.</title>
        <authorList>
            <person name="Raudabaugh D.B."/>
            <person name="Iturriaga T."/>
            <person name="Carver A."/>
            <person name="Mondo S."/>
            <person name="Pangilinan J."/>
            <person name="Lipzen A."/>
            <person name="He G."/>
            <person name="Amirebrahimi M."/>
            <person name="Grigoriev I.V."/>
            <person name="Miller A.N."/>
        </authorList>
    </citation>
    <scope>NUCLEOTIDE SEQUENCE [LARGE SCALE GENOMIC DNA]</scope>
    <source>
        <strain evidence="3 4">B22-T-1</strain>
    </source>
</reference>
<evidence type="ECO:0000313" key="3">
    <source>
        <dbReference type="EMBL" id="PSS00671.1"/>
    </source>
</evidence>
<proteinExistence type="predicted"/>
<gene>
    <name evidence="3" type="ORF">BD289DRAFT_18758</name>
</gene>
<keyword evidence="2" id="KW-1133">Transmembrane helix</keyword>
<keyword evidence="4" id="KW-1185">Reference proteome</keyword>
<feature type="transmembrane region" description="Helical" evidence="2">
    <location>
        <begin position="242"/>
        <end position="260"/>
    </location>
</feature>
<dbReference type="Proteomes" id="UP000241462">
    <property type="component" value="Unassembled WGS sequence"/>
</dbReference>
<evidence type="ECO:0000256" key="2">
    <source>
        <dbReference type="SAM" id="Phobius"/>
    </source>
</evidence>
<keyword evidence="2" id="KW-0472">Membrane</keyword>
<feature type="transmembrane region" description="Helical" evidence="2">
    <location>
        <begin position="95"/>
        <end position="115"/>
    </location>
</feature>
<organism evidence="3 4">
    <name type="scientific">Coniella lustricola</name>
    <dbReference type="NCBI Taxonomy" id="2025994"/>
    <lineage>
        <taxon>Eukaryota</taxon>
        <taxon>Fungi</taxon>
        <taxon>Dikarya</taxon>
        <taxon>Ascomycota</taxon>
        <taxon>Pezizomycotina</taxon>
        <taxon>Sordariomycetes</taxon>
        <taxon>Sordariomycetidae</taxon>
        <taxon>Diaporthales</taxon>
        <taxon>Schizoparmaceae</taxon>
        <taxon>Coniella</taxon>
    </lineage>
</organism>
<dbReference type="AlphaFoldDB" id="A0A2T3AJE0"/>
<sequence>MIASILNSSFVSVPKTCWNLCQPISTTASTATIALVMMEFQSSKDFNRVLDDPPLTSKDPSSPENTLEIGQNVHPKRHGSVSGSDGGSGGGGGGVVGRLVLSFTIMALATGIFLFESLADAALAYIHGHSLAMASNLTEVAASIPDVSSFLAWVVNCSILVGLLPGLLVLFHLAALLLKQIVACCSQPSFCFLIGGVVFPWLVECMLSCTPCDYHPGCLLVRGWVACGEKQVASPNQNTPRIPLLASIVTIFIHMAHVLSQARVARDLKMWLASIRKRRPSHDNGHADAASAAPAVVDAAPVISRGREVGKGAVRLLVAAIMLRTVDAVPVTESTGNEAEKYQGESLSLWVTDIIIMTITASFAVFGVPQPVGALLEQLWAWCSAVIERRINPVGVFDEDAGDDDDQEPFEEDFGFQADVDTLAALAGDETEPSAALEQDSGMPFSAPVAPIDTPQEREFNLDRTGAWCETLPEHRLAEVDDDDLHDYALEL</sequence>
<evidence type="ECO:0000256" key="1">
    <source>
        <dbReference type="SAM" id="MobiDB-lite"/>
    </source>
</evidence>
<protein>
    <submittedName>
        <fullName evidence="3">Uncharacterized protein</fullName>
    </submittedName>
</protein>